<evidence type="ECO:0000313" key="2">
    <source>
        <dbReference type="Proteomes" id="UP001139701"/>
    </source>
</evidence>
<accession>A0A9X1WXP2</accession>
<proteinExistence type="predicted"/>
<dbReference type="Proteomes" id="UP001139701">
    <property type="component" value="Unassembled WGS sequence"/>
</dbReference>
<sequence length="350" mass="41191">MIISNNSEPHITEFHHLLYLTLSELQSSAPKNIVKLQQLTAQKFETHLKELMTELAQNTVFENSIELVSGQRFPDIVAKQYYGIEVKTTIKNHWKTTGNSVFEGTRVDGVERIFMFFAKLADPIEFRCRPYEDVLSEVVVTHSPRYLIDMNLAQGQTIFDKINMPYDQLRISSNPILPIKDYYRSKLRDGDELWWMDADQDKANNLILRMWNNLSKDEKQLYQLKAMIYFPELFGKQSDKFGKLAMWLVQQESIVCPNIRDQFTAGGRIEIHINNQSFGELPRIFSHLNNNLHLIQELFKESDPSLLSHYWNEPTTEMSKYELWTNKVVYFSQQHHEYSENIVRFLKVIL</sequence>
<dbReference type="EMBL" id="JAKUML010000011">
    <property type="protein sequence ID" value="MCJ8146881.1"/>
    <property type="molecule type" value="Genomic_DNA"/>
</dbReference>
<reference evidence="1" key="1">
    <citation type="submission" date="2022-02" db="EMBL/GenBank/DDBJ databases">
        <title>Acinetobacter A3.8 sp. nov., isolated from Sediment (Zhairuo Island).</title>
        <authorList>
            <person name="Zheng K."/>
        </authorList>
    </citation>
    <scope>NUCLEOTIDE SEQUENCE</scope>
    <source>
        <strain evidence="1">A3.8</strain>
    </source>
</reference>
<protein>
    <recommendedName>
        <fullName evidence="3">Restriction endonuclease</fullName>
    </recommendedName>
</protein>
<name>A0A9X1WXP2_9GAMM</name>
<dbReference type="RefSeq" id="WP_241571914.1">
    <property type="nucleotide sequence ID" value="NZ_JAKUML010000011.1"/>
</dbReference>
<dbReference type="AlphaFoldDB" id="A0A9X1WXP2"/>
<keyword evidence="2" id="KW-1185">Reference proteome</keyword>
<evidence type="ECO:0008006" key="3">
    <source>
        <dbReference type="Google" id="ProtNLM"/>
    </source>
</evidence>
<comment type="caution">
    <text evidence="1">The sequence shown here is derived from an EMBL/GenBank/DDBJ whole genome shotgun (WGS) entry which is preliminary data.</text>
</comment>
<evidence type="ECO:0000313" key="1">
    <source>
        <dbReference type="EMBL" id="MCJ8146881.1"/>
    </source>
</evidence>
<organism evidence="1 2">
    <name type="scientific">Acinetobacter sedimenti</name>
    <dbReference type="NCBI Taxonomy" id="2919922"/>
    <lineage>
        <taxon>Bacteria</taxon>
        <taxon>Pseudomonadati</taxon>
        <taxon>Pseudomonadota</taxon>
        <taxon>Gammaproteobacteria</taxon>
        <taxon>Moraxellales</taxon>
        <taxon>Moraxellaceae</taxon>
        <taxon>Acinetobacter</taxon>
    </lineage>
</organism>
<gene>
    <name evidence="1" type="ORF">MKI79_08195</name>
</gene>